<dbReference type="EMBL" id="BARU01026574">
    <property type="protein sequence ID" value="GAH64348.1"/>
    <property type="molecule type" value="Genomic_DNA"/>
</dbReference>
<dbReference type="Pfam" id="PF05598">
    <property type="entry name" value="DUF772"/>
    <property type="match status" value="1"/>
</dbReference>
<gene>
    <name evidence="2" type="ORF">S03H2_42670</name>
</gene>
<dbReference type="InterPro" id="IPR008490">
    <property type="entry name" value="Transposase_InsH_N"/>
</dbReference>
<comment type="caution">
    <text evidence="2">The sequence shown here is derived from an EMBL/GenBank/DDBJ whole genome shotgun (WGS) entry which is preliminary data.</text>
</comment>
<reference evidence="2" key="1">
    <citation type="journal article" date="2014" name="Front. Microbiol.">
        <title>High frequency of phylogenetically diverse reductive dehalogenase-homologous genes in deep subseafloor sedimentary metagenomes.</title>
        <authorList>
            <person name="Kawai M."/>
            <person name="Futagami T."/>
            <person name="Toyoda A."/>
            <person name="Takaki Y."/>
            <person name="Nishi S."/>
            <person name="Hori S."/>
            <person name="Arai W."/>
            <person name="Tsubouchi T."/>
            <person name="Morono Y."/>
            <person name="Uchiyama I."/>
            <person name="Ito T."/>
            <person name="Fujiyama A."/>
            <person name="Inagaki F."/>
            <person name="Takami H."/>
        </authorList>
    </citation>
    <scope>NUCLEOTIDE SEQUENCE</scope>
    <source>
        <strain evidence="2">Expedition CK06-06</strain>
    </source>
</reference>
<sequence>MLGQRPDQQNLFSADNQYLEFVGEDSFYGFLAQHGRELFCDGDFEELYCPDFGRPSVPPSTLVIALLLQAHDRVSDDEATQRAAFDMRWKVALGAEMDERPFAKSTLQLFRAQLVI</sequence>
<feature type="domain" description="Transposase InsH N-terminal" evidence="1">
    <location>
        <begin position="21"/>
        <end position="112"/>
    </location>
</feature>
<name>X1J3I5_9ZZZZ</name>
<organism evidence="2">
    <name type="scientific">marine sediment metagenome</name>
    <dbReference type="NCBI Taxonomy" id="412755"/>
    <lineage>
        <taxon>unclassified sequences</taxon>
        <taxon>metagenomes</taxon>
        <taxon>ecological metagenomes</taxon>
    </lineage>
</organism>
<accession>X1J3I5</accession>
<evidence type="ECO:0000259" key="1">
    <source>
        <dbReference type="Pfam" id="PF05598"/>
    </source>
</evidence>
<evidence type="ECO:0000313" key="2">
    <source>
        <dbReference type="EMBL" id="GAH64348.1"/>
    </source>
</evidence>
<dbReference type="AlphaFoldDB" id="X1J3I5"/>
<proteinExistence type="predicted"/>
<protein>
    <recommendedName>
        <fullName evidence="1">Transposase InsH N-terminal domain-containing protein</fullName>
    </recommendedName>
</protein>
<feature type="non-terminal residue" evidence="2">
    <location>
        <position position="116"/>
    </location>
</feature>